<evidence type="ECO:0008006" key="13">
    <source>
        <dbReference type="Google" id="ProtNLM"/>
    </source>
</evidence>
<protein>
    <recommendedName>
        <fullName evidence="13">Dopey N-terminal domain-containing protein</fullName>
    </recommendedName>
</protein>
<sequence>MAPDPASSAVGGSPESSGRDSPVPRQWRNQLGAEESPVKDKAHRRYALAVEKTLALFETALEEWADYIAFLNKLLKTLQARPTSFHTIPAKALVAKRLSQCLNPALPSGVHQKTLELYQYIFTTIGNDGLSRDLPLYLPGLAPTLSFASLSVRSPYLHLLETHFLGIDPRSLRPAMKSIVLALLPGLEDETSEDFTRTLNLVAGFKQAIRPPESEDLGSSHASGDDFFWQCFFLASITSHSRRSGALAYLVRHLPILGQNAHAAAEGDAAQEIAAEKLHAIVTSPEPGLLVRCFASGLADEQLLIQRGFLDLLVSHLPLNAYVLQTRVKATDLELLVKAAVGVVTRRDMSLNRRLWAWLLGPESASQGFDYSEQGQAHLSSRTTYFEKNGLQPLTKALLDMIRGASHGSSAERARPYRICLSLMDRWEIGGLVVPRIFLPVIDSVRQFQTQASFSKADFVEVLRSASVFFDGIESGLIYSEIVGLLTQAIGPGSLGVEGRRDKLALISFIIAHFNVREEEMVTIHAPMTCLAAFFMLQDCKDRQDPQEKSASTPVELRNLEEHVLGVIVSLLELVPDRAFPPRSGANDDDQRVAAGSLKVSNLELLNKIRTFYVREQGNLDSSAPPFSAVHSGELLLERAVNYICDESEEATAIHDISARIRILGLALSKTPLSYHFAAEQILAYLKVRVNVTKDAPMRFSQFAALVQLSIQLHAANRIDATQLSELTVPLVHHAWAFLSPSEPKYHVETVRCLWHLQTTLTTSGRDVEAAISALIAQPPADADRSLSSANNGRTFGVLWSHTLQDASSERRGSKGQLDARYAPRLSGMDHYQVMLTQPAFLILDELLDDRTPSYMVVKAWLNSMIGIDRLFLVFVMKLAELPFVQDITDHRANEKVDDLRHFDFTEDDDHDLCLYYLRTLNNVLRCSGDISRAVLASKHVGFIDQVAHIRGGAEDGEMTLQEFFVRVCVKCIIGQLPSDPSTELSQRVSQLQRYALTILHHFLSDRHATPLSALGLEDLLIEKLAQAINTADPFVQVLLLDAVYDTLKLRHSAVQEMRPTSQASDRRPTTADTSRIGRSSLALSDQQYIPQPMPASLLKCLQAGLSSPDSQMVLDNWVAFLSEIISLYSGCIFQIVIPLVETLCKQIGSTFAALRDTFYCQGFSEDVSGFTSTPESTLIYLLNGLEQCLALAHDQLLAEESQAQLTKGPEQPQSLFGSMVSGVFQSEEPQSRSVTANDRLTVHLAFQDAMRICYTIWSWGQGEESKKQDAASSASFGYTSLRMRNRARRLMEHLFTAEVLECLETIIGIWRSCEVESGRTLVFDFLSSLDACRPRHTIPALFNSIYSRTNPSALPPSRKSTLTITLQDSDLVVFLVEYSRSLDDDAMDEIWPDCMIFLKDLLGNPFPHRQTLPSLVEFASVLGEKVDNTNFGEQRRMRRDLGDLFLRLIAALFTTRPLTFTDTSSMMNTNSSSSKIDSSNIDSSNKITTSADIANKAMDSPRQHPPATGSANDVVSILVSVVPNLPKILLEPDRVLSAAGTISTNVLGPTLRSKAFPSTVSRSTLNLLHELSSLPNTQKIWKKDIGEAFNDNRFFGMDLSLMHDGWLPLLKQWMLTDKERLSLSELLARISGPTTAGIVFGVGATSARLEADRKTQLNLRRIATLVLAAADDAFVGELSAIFDKLVELLSATLTSSPSSATRADVYMVIRALVLKNSPIHLAMLWPVVTAELHAAISSVVAPDDSTASDMFLHSGIIQACKLLDLLICVAPDDFQLHEWLFITDTIEAIHRSSTHQPIALVDEVSEELGSSLGDFTLQTETEAHVAASGPLRRPLLGGQNGISDEVDLGSKQDLVAKVLRPFFGQLSIFAFESTYAMGTLDRKACMEALLKDLFNERSMIKAP</sequence>
<evidence type="ECO:0000256" key="5">
    <source>
        <dbReference type="ARBA" id="ARBA00023136"/>
    </source>
</evidence>
<dbReference type="InterPro" id="IPR007249">
    <property type="entry name" value="DOP1_N"/>
</dbReference>
<feature type="domain" description="DOP1-like middle TPR" evidence="9">
    <location>
        <begin position="385"/>
        <end position="613"/>
    </location>
</feature>
<comment type="similarity">
    <text evidence="6">Belongs to the DOP1 family.</text>
</comment>
<evidence type="ECO:0000259" key="8">
    <source>
        <dbReference type="Pfam" id="PF04118"/>
    </source>
</evidence>
<feature type="region of interest" description="Disordered" evidence="7">
    <location>
        <begin position="1056"/>
        <end position="1077"/>
    </location>
</feature>
<dbReference type="Pfam" id="PF04118">
    <property type="entry name" value="Dopey_N"/>
    <property type="match status" value="1"/>
</dbReference>
<dbReference type="GO" id="GO:0005829">
    <property type="term" value="C:cytosol"/>
    <property type="evidence" value="ECO:0007669"/>
    <property type="project" value="GOC"/>
</dbReference>
<dbReference type="Pfam" id="PF24597">
    <property type="entry name" value="TPR_DOP1_M"/>
    <property type="match status" value="1"/>
</dbReference>
<evidence type="ECO:0000259" key="9">
    <source>
        <dbReference type="Pfam" id="PF24597"/>
    </source>
</evidence>
<keyword evidence="2" id="KW-0813">Transport</keyword>
<evidence type="ECO:0000256" key="7">
    <source>
        <dbReference type="SAM" id="MobiDB-lite"/>
    </source>
</evidence>
<feature type="region of interest" description="Disordered" evidence="7">
    <location>
        <begin position="1"/>
        <end position="36"/>
    </location>
</feature>
<keyword evidence="5" id="KW-0472">Membrane</keyword>
<dbReference type="InterPro" id="IPR056457">
    <property type="entry name" value="DOP1_C"/>
</dbReference>
<dbReference type="GO" id="GO:0005768">
    <property type="term" value="C:endosome"/>
    <property type="evidence" value="ECO:0007669"/>
    <property type="project" value="TreeGrafter"/>
</dbReference>
<evidence type="ECO:0000256" key="2">
    <source>
        <dbReference type="ARBA" id="ARBA00022448"/>
    </source>
</evidence>
<dbReference type="Pfam" id="PF24598">
    <property type="entry name" value="DOP1_C"/>
    <property type="match status" value="1"/>
</dbReference>
<reference evidence="11 12" key="1">
    <citation type="journal article" date="2020" name="bioRxiv">
        <title>Whole genome comparisons of ergot fungi reveals the divergence and evolution of species within the genus Claviceps are the result of varying mechanisms driving genome evolution and host range expansion.</title>
        <authorList>
            <person name="Wyka S.A."/>
            <person name="Mondo S.J."/>
            <person name="Liu M."/>
            <person name="Dettman J."/>
            <person name="Nalam V."/>
            <person name="Broders K.D."/>
        </authorList>
    </citation>
    <scope>NUCLEOTIDE SEQUENCE [LARGE SCALE GENOMIC DNA]</scope>
    <source>
        <strain evidence="11 12">CCC 1485</strain>
    </source>
</reference>
<dbReference type="SUPFAM" id="SSF48371">
    <property type="entry name" value="ARM repeat"/>
    <property type="match status" value="1"/>
</dbReference>
<feature type="domain" description="DOP1-like C-terminal" evidence="10">
    <location>
        <begin position="1375"/>
        <end position="1877"/>
    </location>
</feature>
<dbReference type="GO" id="GO:0006895">
    <property type="term" value="P:Golgi to endosome transport"/>
    <property type="evidence" value="ECO:0007669"/>
    <property type="project" value="InterPro"/>
</dbReference>
<dbReference type="OrthoDB" id="297643at2759"/>
<accession>A0A9P7SJJ2</accession>
<evidence type="ECO:0000313" key="11">
    <source>
        <dbReference type="EMBL" id="KAG5948771.1"/>
    </source>
</evidence>
<dbReference type="Proteomes" id="UP000706124">
    <property type="component" value="Unassembled WGS sequence"/>
</dbReference>
<keyword evidence="4" id="KW-0333">Golgi apparatus</keyword>
<evidence type="ECO:0000256" key="3">
    <source>
        <dbReference type="ARBA" id="ARBA00022927"/>
    </source>
</evidence>
<evidence type="ECO:0000259" key="10">
    <source>
        <dbReference type="Pfam" id="PF24598"/>
    </source>
</evidence>
<gene>
    <name evidence="11" type="ORF">E4U60_000846</name>
</gene>
<dbReference type="InterPro" id="IPR016024">
    <property type="entry name" value="ARM-type_fold"/>
</dbReference>
<evidence type="ECO:0000256" key="1">
    <source>
        <dbReference type="ARBA" id="ARBA00004395"/>
    </source>
</evidence>
<comment type="subcellular location">
    <subcellularLocation>
        <location evidence="1">Golgi apparatus membrane</location>
        <topology evidence="1">Peripheral membrane protein</topology>
    </subcellularLocation>
</comment>
<evidence type="ECO:0000313" key="12">
    <source>
        <dbReference type="Proteomes" id="UP000706124"/>
    </source>
</evidence>
<keyword evidence="3" id="KW-0653">Protein transport</keyword>
<dbReference type="GO" id="GO:0005802">
    <property type="term" value="C:trans-Golgi network"/>
    <property type="evidence" value="ECO:0007669"/>
    <property type="project" value="TreeGrafter"/>
</dbReference>
<name>A0A9P7SJJ2_9HYPO</name>
<evidence type="ECO:0000256" key="6">
    <source>
        <dbReference type="ARBA" id="ARBA00046326"/>
    </source>
</evidence>
<dbReference type="GO" id="GO:0015031">
    <property type="term" value="P:protein transport"/>
    <property type="evidence" value="ECO:0007669"/>
    <property type="project" value="UniProtKB-KW"/>
</dbReference>
<dbReference type="InterPro" id="IPR040314">
    <property type="entry name" value="DOP1"/>
</dbReference>
<comment type="caution">
    <text evidence="11">The sequence shown here is derived from an EMBL/GenBank/DDBJ whole genome shotgun (WGS) entry which is preliminary data.</text>
</comment>
<feature type="domain" description="DOP1 N-terminal" evidence="8">
    <location>
        <begin position="40"/>
        <end position="363"/>
    </location>
</feature>
<dbReference type="GO" id="GO:0000139">
    <property type="term" value="C:Golgi membrane"/>
    <property type="evidence" value="ECO:0007669"/>
    <property type="project" value="UniProtKB-SubCell"/>
</dbReference>
<keyword evidence="12" id="KW-1185">Reference proteome</keyword>
<dbReference type="InterPro" id="IPR056458">
    <property type="entry name" value="TPR_DOP1_M"/>
</dbReference>
<dbReference type="EMBL" id="SRPO01000013">
    <property type="protein sequence ID" value="KAG5948771.1"/>
    <property type="molecule type" value="Genomic_DNA"/>
</dbReference>
<proteinExistence type="inferred from homology"/>
<organism evidence="11 12">
    <name type="scientific">Claviceps pazoutovae</name>
    <dbReference type="NCBI Taxonomy" id="1649127"/>
    <lineage>
        <taxon>Eukaryota</taxon>
        <taxon>Fungi</taxon>
        <taxon>Dikarya</taxon>
        <taxon>Ascomycota</taxon>
        <taxon>Pezizomycotina</taxon>
        <taxon>Sordariomycetes</taxon>
        <taxon>Hypocreomycetidae</taxon>
        <taxon>Hypocreales</taxon>
        <taxon>Clavicipitaceae</taxon>
        <taxon>Claviceps</taxon>
    </lineage>
</organism>
<evidence type="ECO:0000256" key="4">
    <source>
        <dbReference type="ARBA" id="ARBA00023034"/>
    </source>
</evidence>
<dbReference type="PANTHER" id="PTHR14042:SF24">
    <property type="entry name" value="PROTEIN DOPEY-1 HOMOLOG"/>
    <property type="match status" value="1"/>
</dbReference>
<dbReference type="PANTHER" id="PTHR14042">
    <property type="entry name" value="DOPEY-RELATED"/>
    <property type="match status" value="1"/>
</dbReference>